<sequence length="127" mass="14731">MSKKCEVCGKWLKTIRGYNTHYRMMHKHSLNPTFDFNEIKLFITSEIQKALKDFNFSRPINNDKTEDAGIIPNKPAKKMPKFSILEVNKHLVVKELKEQLAKGINNVLQRIGSFDNEINFLEIPVLA</sequence>
<evidence type="ECO:0000259" key="1">
    <source>
        <dbReference type="PROSITE" id="PS00028"/>
    </source>
</evidence>
<proteinExistence type="predicted"/>
<comment type="caution">
    <text evidence="2">The sequence shown here is derived from an EMBL/GenBank/DDBJ whole genome shotgun (WGS) entry which is preliminary data.</text>
</comment>
<reference evidence="2" key="1">
    <citation type="journal article" date="2015" name="Nature">
        <title>Complex archaea that bridge the gap between prokaryotes and eukaryotes.</title>
        <authorList>
            <person name="Spang A."/>
            <person name="Saw J.H."/>
            <person name="Jorgensen S.L."/>
            <person name="Zaremba-Niedzwiedzka K."/>
            <person name="Martijn J."/>
            <person name="Lind A.E."/>
            <person name="van Eijk R."/>
            <person name="Schleper C."/>
            <person name="Guy L."/>
            <person name="Ettema T.J."/>
        </authorList>
    </citation>
    <scope>NUCLEOTIDE SEQUENCE</scope>
</reference>
<feature type="domain" description="C2H2-type" evidence="1">
    <location>
        <begin position="5"/>
        <end position="26"/>
    </location>
</feature>
<name>A0A0F9NKA6_9ZZZZ</name>
<dbReference type="EMBL" id="LAZR01004035">
    <property type="protein sequence ID" value="KKN12412.1"/>
    <property type="molecule type" value="Genomic_DNA"/>
</dbReference>
<protein>
    <recommendedName>
        <fullName evidence="1">C2H2-type domain-containing protein</fullName>
    </recommendedName>
</protein>
<dbReference type="InterPro" id="IPR013087">
    <property type="entry name" value="Znf_C2H2_type"/>
</dbReference>
<dbReference type="PROSITE" id="PS00028">
    <property type="entry name" value="ZINC_FINGER_C2H2_1"/>
    <property type="match status" value="1"/>
</dbReference>
<evidence type="ECO:0000313" key="2">
    <source>
        <dbReference type="EMBL" id="KKN12412.1"/>
    </source>
</evidence>
<dbReference type="AlphaFoldDB" id="A0A0F9NKA6"/>
<organism evidence="2">
    <name type="scientific">marine sediment metagenome</name>
    <dbReference type="NCBI Taxonomy" id="412755"/>
    <lineage>
        <taxon>unclassified sequences</taxon>
        <taxon>metagenomes</taxon>
        <taxon>ecological metagenomes</taxon>
    </lineage>
</organism>
<gene>
    <name evidence="2" type="ORF">LCGC14_1016670</name>
</gene>
<accession>A0A0F9NKA6</accession>